<comment type="catalytic activity">
    <reaction evidence="1">
        <text>Hydrolyzes free adenine bases from 7,8-dihydro-8-oxoguanine:adenine mismatched double-stranded DNA, leaving an apurinic site.</text>
        <dbReference type="EC" id="3.2.2.31"/>
    </reaction>
</comment>
<keyword evidence="6" id="KW-0479">Metal-binding</keyword>
<dbReference type="GO" id="GO:0006298">
    <property type="term" value="P:mismatch repair"/>
    <property type="evidence" value="ECO:0007669"/>
    <property type="project" value="TreeGrafter"/>
</dbReference>
<dbReference type="CDD" id="cd00056">
    <property type="entry name" value="ENDO3c"/>
    <property type="match status" value="1"/>
</dbReference>
<organism evidence="14 15">
    <name type="scientific">Nakamurella leprariae</name>
    <dbReference type="NCBI Taxonomy" id="2803911"/>
    <lineage>
        <taxon>Bacteria</taxon>
        <taxon>Bacillati</taxon>
        <taxon>Actinomycetota</taxon>
        <taxon>Actinomycetes</taxon>
        <taxon>Nakamurellales</taxon>
        <taxon>Nakamurellaceae</taxon>
        <taxon>Nakamurella</taxon>
    </lineage>
</organism>
<dbReference type="GO" id="GO:0006284">
    <property type="term" value="P:base-excision repair"/>
    <property type="evidence" value="ECO:0007669"/>
    <property type="project" value="InterPro"/>
</dbReference>
<feature type="domain" description="HhH-GPD" evidence="13">
    <location>
        <begin position="1"/>
        <end position="152"/>
    </location>
</feature>
<gene>
    <name evidence="14" type="ORF">JL106_03280</name>
</gene>
<dbReference type="InterPro" id="IPR003265">
    <property type="entry name" value="HhH-GPD_domain"/>
</dbReference>
<evidence type="ECO:0000256" key="11">
    <source>
        <dbReference type="ARBA" id="ARBA00023204"/>
    </source>
</evidence>
<accession>A0A939BY69</accession>
<evidence type="ECO:0000256" key="12">
    <source>
        <dbReference type="ARBA" id="ARBA00023295"/>
    </source>
</evidence>
<evidence type="ECO:0000256" key="2">
    <source>
        <dbReference type="ARBA" id="ARBA00001966"/>
    </source>
</evidence>
<evidence type="ECO:0000256" key="5">
    <source>
        <dbReference type="ARBA" id="ARBA00022023"/>
    </source>
</evidence>
<evidence type="ECO:0000313" key="14">
    <source>
        <dbReference type="EMBL" id="MBM9466301.1"/>
    </source>
</evidence>
<evidence type="ECO:0000256" key="3">
    <source>
        <dbReference type="ARBA" id="ARBA00008343"/>
    </source>
</evidence>
<dbReference type="PROSITE" id="PS01155">
    <property type="entry name" value="ENDONUCLEASE_III_2"/>
    <property type="match status" value="1"/>
</dbReference>
<dbReference type="GO" id="GO:0051536">
    <property type="term" value="F:iron-sulfur cluster binding"/>
    <property type="evidence" value="ECO:0007669"/>
    <property type="project" value="UniProtKB-KW"/>
</dbReference>
<dbReference type="GO" id="GO:0034039">
    <property type="term" value="F:8-oxo-7,8-dihydroguanine DNA N-glycosylase activity"/>
    <property type="evidence" value="ECO:0007669"/>
    <property type="project" value="TreeGrafter"/>
</dbReference>
<dbReference type="EMBL" id="JAERWK010000005">
    <property type="protein sequence ID" value="MBM9466301.1"/>
    <property type="molecule type" value="Genomic_DNA"/>
</dbReference>
<dbReference type="PANTHER" id="PTHR42944">
    <property type="entry name" value="ADENINE DNA GLYCOSYLASE"/>
    <property type="match status" value="1"/>
</dbReference>
<dbReference type="InterPro" id="IPR023170">
    <property type="entry name" value="HhH_base_excis_C"/>
</dbReference>
<comment type="cofactor">
    <cofactor evidence="2">
        <name>[4Fe-4S] cluster</name>
        <dbReference type="ChEBI" id="CHEBI:49883"/>
    </cofactor>
</comment>
<dbReference type="GO" id="GO:0032357">
    <property type="term" value="F:oxidized purine DNA binding"/>
    <property type="evidence" value="ECO:0007669"/>
    <property type="project" value="TreeGrafter"/>
</dbReference>
<comment type="caution">
    <text evidence="14">The sequence shown here is derived from an EMBL/GenBank/DDBJ whole genome shotgun (WGS) entry which is preliminary data.</text>
</comment>
<keyword evidence="9" id="KW-0408">Iron</keyword>
<evidence type="ECO:0000259" key="13">
    <source>
        <dbReference type="SMART" id="SM00478"/>
    </source>
</evidence>
<evidence type="ECO:0000256" key="6">
    <source>
        <dbReference type="ARBA" id="ARBA00022723"/>
    </source>
</evidence>
<dbReference type="Gene3D" id="1.10.1670.10">
    <property type="entry name" value="Helix-hairpin-Helix base-excision DNA repair enzymes (C-terminal)"/>
    <property type="match status" value="1"/>
</dbReference>
<dbReference type="PANTHER" id="PTHR42944:SF1">
    <property type="entry name" value="ADENINE DNA GLYCOSYLASE"/>
    <property type="match status" value="1"/>
</dbReference>
<dbReference type="InterPro" id="IPR000445">
    <property type="entry name" value="HhH_motif"/>
</dbReference>
<dbReference type="EC" id="3.2.2.31" evidence="4"/>
<dbReference type="InterPro" id="IPR044298">
    <property type="entry name" value="MIG/MutY"/>
</dbReference>
<proteinExistence type="inferred from homology"/>
<dbReference type="GO" id="GO:0035485">
    <property type="term" value="F:adenine/guanine mispair binding"/>
    <property type="evidence" value="ECO:0007669"/>
    <property type="project" value="TreeGrafter"/>
</dbReference>
<dbReference type="Pfam" id="PF00633">
    <property type="entry name" value="HHH"/>
    <property type="match status" value="1"/>
</dbReference>
<reference evidence="14" key="1">
    <citation type="submission" date="2021-01" db="EMBL/GenBank/DDBJ databases">
        <title>YIM 132084 draft genome.</title>
        <authorList>
            <person name="An D."/>
        </authorList>
    </citation>
    <scope>NUCLEOTIDE SEQUENCE</scope>
    <source>
        <strain evidence="14">YIM 132084</strain>
    </source>
</reference>
<evidence type="ECO:0000256" key="10">
    <source>
        <dbReference type="ARBA" id="ARBA00023014"/>
    </source>
</evidence>
<dbReference type="Gene3D" id="1.10.340.30">
    <property type="entry name" value="Hypothetical protein, domain 2"/>
    <property type="match status" value="1"/>
</dbReference>
<keyword evidence="11" id="KW-0234">DNA repair</keyword>
<keyword evidence="10" id="KW-0411">Iron-sulfur</keyword>
<keyword evidence="8" id="KW-0378">Hydrolase</keyword>
<dbReference type="SUPFAM" id="SSF48150">
    <property type="entry name" value="DNA-glycosylase"/>
    <property type="match status" value="1"/>
</dbReference>
<dbReference type="AlphaFoldDB" id="A0A939BY69"/>
<dbReference type="Pfam" id="PF00730">
    <property type="entry name" value="HhH-GPD"/>
    <property type="match status" value="1"/>
</dbReference>
<protein>
    <recommendedName>
        <fullName evidence="5">Adenine DNA glycosylase</fullName>
        <ecNumber evidence="4">3.2.2.31</ecNumber>
    </recommendedName>
</protein>
<evidence type="ECO:0000256" key="4">
    <source>
        <dbReference type="ARBA" id="ARBA00012045"/>
    </source>
</evidence>
<keyword evidence="7" id="KW-0227">DNA damage</keyword>
<keyword evidence="15" id="KW-1185">Reference proteome</keyword>
<dbReference type="GO" id="GO:0000701">
    <property type="term" value="F:purine-specific mismatch base pair DNA N-glycosylase activity"/>
    <property type="evidence" value="ECO:0007669"/>
    <property type="project" value="UniProtKB-EC"/>
</dbReference>
<evidence type="ECO:0000256" key="9">
    <source>
        <dbReference type="ARBA" id="ARBA00023004"/>
    </source>
</evidence>
<dbReference type="SMART" id="SM00478">
    <property type="entry name" value="ENDO3c"/>
    <property type="match status" value="1"/>
</dbReference>
<evidence type="ECO:0000256" key="7">
    <source>
        <dbReference type="ARBA" id="ARBA00022763"/>
    </source>
</evidence>
<sequence>MLQQTQVARVVPAYRQWIERWPTPPDLAAEPSGEAVRAWGRLGYPRRALRLHAAATAITDRHHGRVPDTVDELLTLPGVGEYTARAVAAFGYRRRAPVVDTNVLRVLSRATRGVDTRASATATDRRDLDRWLPQDPDTAATFSIAVMELGALLCTTGEPGCSQCPISDDCAWRAAGYPAAAAVRRQGAWAGSDRQVRGRIMAALRDAPAAVAEGELAAVWPDVQQWRRCLDSLLADGLAVRVDVGWIGLPG</sequence>
<dbReference type="InterPro" id="IPR011257">
    <property type="entry name" value="DNA_glycosylase"/>
</dbReference>
<evidence type="ECO:0000256" key="8">
    <source>
        <dbReference type="ARBA" id="ARBA00022801"/>
    </source>
</evidence>
<dbReference type="InterPro" id="IPR004036">
    <property type="entry name" value="Endonuclease-III-like_CS2"/>
</dbReference>
<dbReference type="Proteomes" id="UP000663792">
    <property type="component" value="Unassembled WGS sequence"/>
</dbReference>
<dbReference type="GO" id="GO:0046872">
    <property type="term" value="F:metal ion binding"/>
    <property type="evidence" value="ECO:0007669"/>
    <property type="project" value="UniProtKB-KW"/>
</dbReference>
<evidence type="ECO:0000256" key="1">
    <source>
        <dbReference type="ARBA" id="ARBA00000843"/>
    </source>
</evidence>
<name>A0A939BY69_9ACTN</name>
<comment type="similarity">
    <text evidence="3">Belongs to the Nth/MutY family.</text>
</comment>
<keyword evidence="12" id="KW-0326">Glycosidase</keyword>
<evidence type="ECO:0000313" key="15">
    <source>
        <dbReference type="Proteomes" id="UP000663792"/>
    </source>
</evidence>